<dbReference type="AlphaFoldDB" id="A0A5Q3Q4H8"/>
<name>A0A5Q3Q4H8_9PSEU</name>
<proteinExistence type="predicted"/>
<dbReference type="PANTHER" id="PTHR19328:SF13">
    <property type="entry name" value="HIPL1 PROTEIN"/>
    <property type="match status" value="1"/>
</dbReference>
<keyword evidence="5" id="KW-1185">Reference proteome</keyword>
<organism evidence="4 5">
    <name type="scientific">Allosaccharopolyspora coralli</name>
    <dbReference type="NCBI Taxonomy" id="2665642"/>
    <lineage>
        <taxon>Bacteria</taxon>
        <taxon>Bacillati</taxon>
        <taxon>Actinomycetota</taxon>
        <taxon>Actinomycetes</taxon>
        <taxon>Pseudonocardiales</taxon>
        <taxon>Pseudonocardiaceae</taxon>
        <taxon>Allosaccharopolyspora</taxon>
    </lineage>
</organism>
<dbReference type="Proteomes" id="UP000371041">
    <property type="component" value="Chromosome"/>
</dbReference>
<feature type="compositionally biased region" description="Basic and acidic residues" evidence="1">
    <location>
        <begin position="249"/>
        <end position="258"/>
    </location>
</feature>
<evidence type="ECO:0000256" key="2">
    <source>
        <dbReference type="SAM" id="SignalP"/>
    </source>
</evidence>
<evidence type="ECO:0000256" key="1">
    <source>
        <dbReference type="SAM" id="MobiDB-lite"/>
    </source>
</evidence>
<evidence type="ECO:0000313" key="4">
    <source>
        <dbReference type="EMBL" id="QGK68740.1"/>
    </source>
</evidence>
<feature type="chain" id="PRO_5039562175" evidence="2">
    <location>
        <begin position="20"/>
        <end position="392"/>
    </location>
</feature>
<feature type="region of interest" description="Disordered" evidence="1">
    <location>
        <begin position="249"/>
        <end position="278"/>
    </location>
</feature>
<gene>
    <name evidence="4" type="ORF">GIY23_03500</name>
</gene>
<dbReference type="RefSeq" id="WP_154075343.1">
    <property type="nucleotide sequence ID" value="NZ_CP045929.1"/>
</dbReference>
<reference evidence="5" key="1">
    <citation type="submission" date="2019-11" db="EMBL/GenBank/DDBJ databases">
        <title>The complete genome sequence of Saccharopolyspora sp. E2A.</title>
        <authorList>
            <person name="Zhang G."/>
        </authorList>
    </citation>
    <scope>NUCLEOTIDE SEQUENCE [LARGE SCALE GENOMIC DNA]</scope>
    <source>
        <strain evidence="5">E2A</strain>
    </source>
</reference>
<evidence type="ECO:0000313" key="5">
    <source>
        <dbReference type="Proteomes" id="UP000371041"/>
    </source>
</evidence>
<dbReference type="Gene3D" id="2.120.10.30">
    <property type="entry name" value="TolB, C-terminal domain"/>
    <property type="match status" value="1"/>
</dbReference>
<dbReference type="KEGG" id="sace:GIY23_03500"/>
<feature type="signal peptide" evidence="2">
    <location>
        <begin position="1"/>
        <end position="19"/>
    </location>
</feature>
<evidence type="ECO:0000259" key="3">
    <source>
        <dbReference type="Pfam" id="PF07995"/>
    </source>
</evidence>
<dbReference type="SUPFAM" id="SSF50952">
    <property type="entry name" value="Soluble quinoprotein glucose dehydrogenase"/>
    <property type="match status" value="1"/>
</dbReference>
<dbReference type="InterPro" id="IPR011042">
    <property type="entry name" value="6-blade_b-propeller_TolB-like"/>
</dbReference>
<dbReference type="EMBL" id="CP045929">
    <property type="protein sequence ID" value="QGK68740.1"/>
    <property type="molecule type" value="Genomic_DNA"/>
</dbReference>
<dbReference type="InterPro" id="IPR012938">
    <property type="entry name" value="Glc/Sorbosone_DH"/>
</dbReference>
<protein>
    <submittedName>
        <fullName evidence="4">PQQ-dependent sugar dehydrogenase</fullName>
    </submittedName>
</protein>
<dbReference type="InterPro" id="IPR011041">
    <property type="entry name" value="Quinoprot_gluc/sorb_DH_b-prop"/>
</dbReference>
<dbReference type="PANTHER" id="PTHR19328">
    <property type="entry name" value="HEDGEHOG-INTERACTING PROTEIN"/>
    <property type="match status" value="1"/>
</dbReference>
<dbReference type="Pfam" id="PF07995">
    <property type="entry name" value="GSDH"/>
    <property type="match status" value="1"/>
</dbReference>
<keyword evidence="2" id="KW-0732">Signal</keyword>
<feature type="region of interest" description="Disordered" evidence="1">
    <location>
        <begin position="364"/>
        <end position="392"/>
    </location>
</feature>
<accession>A0A5Q3Q4H8</accession>
<feature type="domain" description="Glucose/Sorbosone dehydrogenase" evidence="3">
    <location>
        <begin position="45"/>
        <end position="381"/>
    </location>
</feature>
<sequence length="392" mass="41103">MRRLAALVLVTLFPLAACSSPSPTEADGAPPPQSGLRVEVVAGGLEHGWGLGFLPNGTALVTQRSGALALLTDNTAGAQAAPVEADLGDVYAQGEGGLMGIAVHPDFARNRTFVTCQAHQEDGSPVDVRLVKWRLADDGSSAQRVGEPLLTGIPLNSSGRHSGCRPAVAEDGSLLVSTGDSANPTTPQDRQSLGGKLLRMNIDTGEPPPDNPFADSPNPNERLIYSYGHRNAQGVAVRPGGTVFLSEHGPDIDDEINRVEPGGNYGWDPSRGGTSDDYDESVPMTDLQRFPDAVEAKWSSGEATEAIAGASFLTGDQWGALDGMLAVVALKGSKLMLFRLDDAGEVRELAIPPELDDTHGRLRGAQQGPDGALYVTTSNGSDDKVLRVTPRS</sequence>